<comment type="caution">
    <text evidence="1">The sequence shown here is derived from an EMBL/GenBank/DDBJ whole genome shotgun (WGS) entry which is preliminary data.</text>
</comment>
<sequence length="75" mass="8302">MLRVLPPRNAKCFSLAPSYTTDGGVTRLIHPCWTSGRERQESMGRVEEVQCMSLSKYVNITTPPACVKAACLTSR</sequence>
<keyword evidence="2" id="KW-1185">Reference proteome</keyword>
<evidence type="ECO:0000313" key="2">
    <source>
        <dbReference type="Proteomes" id="UP000324222"/>
    </source>
</evidence>
<name>A0A5B7E4C0_PORTR</name>
<accession>A0A5B7E4C0</accession>
<protein>
    <submittedName>
        <fullName evidence="1">Uncharacterized protein</fullName>
    </submittedName>
</protein>
<dbReference type="EMBL" id="VSRR010001936">
    <property type="protein sequence ID" value="MPC28578.1"/>
    <property type="molecule type" value="Genomic_DNA"/>
</dbReference>
<dbReference type="AlphaFoldDB" id="A0A5B7E4C0"/>
<organism evidence="1 2">
    <name type="scientific">Portunus trituberculatus</name>
    <name type="common">Swimming crab</name>
    <name type="synonym">Neptunus trituberculatus</name>
    <dbReference type="NCBI Taxonomy" id="210409"/>
    <lineage>
        <taxon>Eukaryota</taxon>
        <taxon>Metazoa</taxon>
        <taxon>Ecdysozoa</taxon>
        <taxon>Arthropoda</taxon>
        <taxon>Crustacea</taxon>
        <taxon>Multicrustacea</taxon>
        <taxon>Malacostraca</taxon>
        <taxon>Eumalacostraca</taxon>
        <taxon>Eucarida</taxon>
        <taxon>Decapoda</taxon>
        <taxon>Pleocyemata</taxon>
        <taxon>Brachyura</taxon>
        <taxon>Eubrachyura</taxon>
        <taxon>Portunoidea</taxon>
        <taxon>Portunidae</taxon>
        <taxon>Portuninae</taxon>
        <taxon>Portunus</taxon>
    </lineage>
</organism>
<reference evidence="1 2" key="1">
    <citation type="submission" date="2019-05" db="EMBL/GenBank/DDBJ databases">
        <title>Another draft genome of Portunus trituberculatus and its Hox gene families provides insights of decapod evolution.</title>
        <authorList>
            <person name="Jeong J.-H."/>
            <person name="Song I."/>
            <person name="Kim S."/>
            <person name="Choi T."/>
            <person name="Kim D."/>
            <person name="Ryu S."/>
            <person name="Kim W."/>
        </authorList>
    </citation>
    <scope>NUCLEOTIDE SEQUENCE [LARGE SCALE GENOMIC DNA]</scope>
    <source>
        <tissue evidence="1">Muscle</tissue>
    </source>
</reference>
<evidence type="ECO:0000313" key="1">
    <source>
        <dbReference type="EMBL" id="MPC28578.1"/>
    </source>
</evidence>
<gene>
    <name evidence="1" type="ORF">E2C01_021787</name>
</gene>
<dbReference type="Proteomes" id="UP000324222">
    <property type="component" value="Unassembled WGS sequence"/>
</dbReference>
<proteinExistence type="predicted"/>